<evidence type="ECO:0000313" key="2">
    <source>
        <dbReference type="Proteomes" id="UP000000488"/>
    </source>
</evidence>
<dbReference type="InterPro" id="IPR029074">
    <property type="entry name" value="Imm49"/>
</dbReference>
<dbReference type="AlphaFoldDB" id="F8CFT7"/>
<protein>
    <submittedName>
        <fullName evidence="1">Uncharacterized protein</fullName>
    </submittedName>
</protein>
<name>F8CFT7_MYXFH</name>
<dbReference type="EMBL" id="CP002830">
    <property type="protein sequence ID" value="AEI64906.1"/>
    <property type="molecule type" value="Genomic_DNA"/>
</dbReference>
<evidence type="ECO:0000313" key="1">
    <source>
        <dbReference type="EMBL" id="AEI64906.1"/>
    </source>
</evidence>
<organism evidence="1 2">
    <name type="scientific">Myxococcus fulvus (strain ATCC BAA-855 / HW-1)</name>
    <dbReference type="NCBI Taxonomy" id="483219"/>
    <lineage>
        <taxon>Bacteria</taxon>
        <taxon>Pseudomonadati</taxon>
        <taxon>Myxococcota</taxon>
        <taxon>Myxococcia</taxon>
        <taxon>Myxococcales</taxon>
        <taxon>Cystobacterineae</taxon>
        <taxon>Myxococcaceae</taxon>
        <taxon>Myxococcus</taxon>
    </lineage>
</organism>
<proteinExistence type="predicted"/>
<dbReference type="STRING" id="483219.LILAB_15005"/>
<dbReference type="Proteomes" id="UP000000488">
    <property type="component" value="Chromosome"/>
</dbReference>
<gene>
    <name evidence="1" type="ordered locus">LILAB_15005</name>
</gene>
<dbReference type="KEGG" id="mfu:LILAB_15005"/>
<dbReference type="HOGENOM" id="CLU_088218_0_0_7"/>
<dbReference type="Pfam" id="PF15575">
    <property type="entry name" value="Imm49"/>
    <property type="match status" value="1"/>
</dbReference>
<sequence length="249" mass="27603">MFVTNALEENEELLPSVTLGTASLRDVLRFCQGFRIAGIGSLLSTGSATHFHLYLHKSARAFIHHLRQVGTTAWMASKAAPFFDAVACGDDEAALELARLAPTAADRKGEFPEDFFYARFLMNSVLPDMTPQQASALLDSYERALEGAADSRLDACRALLTGNEEALNVALTQMMEERDSRYQKLAEKEVLAEELLATEAYISVEGLALTRLATLKGMSLPEEHLFIPSTARAPRSQNFQSDDWRQMWP</sequence>
<accession>F8CFT7</accession>
<reference evidence="1 2" key="1">
    <citation type="journal article" date="2011" name="J. Bacteriol.">
        <title>Genome sequence of the halotolerant marine bacterium Myxococcus fulvus HW-1.</title>
        <authorList>
            <person name="Li Z.F."/>
            <person name="Li X."/>
            <person name="Liu H."/>
            <person name="Liu X."/>
            <person name="Han K."/>
            <person name="Wu Z.H."/>
            <person name="Hu W."/>
            <person name="Li F.F."/>
            <person name="Li Y.Z."/>
        </authorList>
    </citation>
    <scope>NUCLEOTIDE SEQUENCE [LARGE SCALE GENOMIC DNA]</scope>
    <source>
        <strain evidence="2">ATCC BAA-855 / HW-1</strain>
    </source>
</reference>